<name>A0A5K7S3L8_9BACT</name>
<dbReference type="GO" id="GO:0016301">
    <property type="term" value="F:kinase activity"/>
    <property type="evidence" value="ECO:0007669"/>
    <property type="project" value="UniProtKB-KW"/>
</dbReference>
<keyword evidence="1" id="KW-0418">Kinase</keyword>
<proteinExistence type="predicted"/>
<evidence type="ECO:0000313" key="2">
    <source>
        <dbReference type="Proteomes" id="UP001193389"/>
    </source>
</evidence>
<keyword evidence="1" id="KW-0808">Transferase</keyword>
<organism evidence="1 2">
    <name type="scientific">Aquipluma nitroreducens</name>
    <dbReference type="NCBI Taxonomy" id="2010828"/>
    <lineage>
        <taxon>Bacteria</taxon>
        <taxon>Pseudomonadati</taxon>
        <taxon>Bacteroidota</taxon>
        <taxon>Bacteroidia</taxon>
        <taxon>Marinilabiliales</taxon>
        <taxon>Prolixibacteraceae</taxon>
        <taxon>Aquipluma</taxon>
    </lineage>
</organism>
<accession>A0A5K7S3L8</accession>
<evidence type="ECO:0000313" key="1">
    <source>
        <dbReference type="EMBL" id="BBE16089.1"/>
    </source>
</evidence>
<protein>
    <submittedName>
        <fullName evidence="1">2-dehydro-3-deoxygluconate kinase</fullName>
    </submittedName>
</protein>
<dbReference type="Gene3D" id="3.40.1190.20">
    <property type="match status" value="1"/>
</dbReference>
<sequence length="64" mass="7100">MVMKVIPSGEIMLRLATPGYFRYSQTYGYKATLGGGETNIVVLLANYGIPVDFVTRFLKKIALL</sequence>
<dbReference type="SUPFAM" id="SSF53613">
    <property type="entry name" value="Ribokinase-like"/>
    <property type="match status" value="1"/>
</dbReference>
<dbReference type="EMBL" id="AP018694">
    <property type="protein sequence ID" value="BBE16089.1"/>
    <property type="molecule type" value="Genomic_DNA"/>
</dbReference>
<dbReference type="KEGG" id="anf:AQPE_0226"/>
<dbReference type="AlphaFoldDB" id="A0A5K7S3L8"/>
<gene>
    <name evidence="1" type="ORF">AQPE_0226</name>
</gene>
<dbReference type="InterPro" id="IPR029056">
    <property type="entry name" value="Ribokinase-like"/>
</dbReference>
<dbReference type="Proteomes" id="UP001193389">
    <property type="component" value="Chromosome"/>
</dbReference>
<reference evidence="1" key="1">
    <citation type="journal article" date="2020" name="Int. J. Syst. Evol. Microbiol.">
        <title>Aquipluma nitroreducens gen. nov. sp. nov., a novel facultatively anaerobic bacterium isolated from a freshwater lake.</title>
        <authorList>
            <person name="Watanabe M."/>
            <person name="Kojima H."/>
            <person name="Fukui M."/>
        </authorList>
    </citation>
    <scope>NUCLEOTIDE SEQUENCE</scope>
    <source>
        <strain evidence="1">MeG22</strain>
    </source>
</reference>
<keyword evidence="2" id="KW-1185">Reference proteome</keyword>